<dbReference type="EMBL" id="NIVC01000543">
    <property type="protein sequence ID" value="PAA81242.1"/>
    <property type="molecule type" value="Genomic_DNA"/>
</dbReference>
<evidence type="ECO:0000256" key="7">
    <source>
        <dbReference type="ARBA" id="ARBA00023136"/>
    </source>
</evidence>
<keyword evidence="4" id="KW-0812">Transmembrane</keyword>
<keyword evidence="9" id="KW-0521">NADP</keyword>
<evidence type="ECO:0000256" key="6">
    <source>
        <dbReference type="ARBA" id="ARBA00023098"/>
    </source>
</evidence>
<keyword evidence="7" id="KW-0472">Membrane</keyword>
<dbReference type="PANTHER" id="PTHR11011">
    <property type="entry name" value="MALE STERILITY PROTEIN 2-RELATED"/>
    <property type="match status" value="1"/>
</dbReference>
<comment type="caution">
    <text evidence="12">The sequence shown here is derived from an EMBL/GenBank/DDBJ whole genome shotgun (WGS) entry which is preliminary data.</text>
</comment>
<feature type="domain" description="Fatty acyl-CoA reductase C-terminal" evidence="10">
    <location>
        <begin position="388"/>
        <end position="479"/>
    </location>
</feature>
<name>A0A267G7L6_9PLAT</name>
<feature type="domain" description="Thioester reductase (TE)" evidence="11">
    <location>
        <begin position="47"/>
        <end position="317"/>
    </location>
</feature>
<dbReference type="InterPro" id="IPR033640">
    <property type="entry name" value="FAR_C"/>
</dbReference>
<evidence type="ECO:0000256" key="1">
    <source>
        <dbReference type="ARBA" id="ARBA00004141"/>
    </source>
</evidence>
<evidence type="ECO:0000256" key="4">
    <source>
        <dbReference type="ARBA" id="ARBA00022692"/>
    </source>
</evidence>
<dbReference type="InterPro" id="IPR026055">
    <property type="entry name" value="FAR"/>
</dbReference>
<dbReference type="Proteomes" id="UP000215902">
    <property type="component" value="Unassembled WGS sequence"/>
</dbReference>
<dbReference type="GO" id="GO:0080019">
    <property type="term" value="F:alcohol-forming very long-chain fatty acyl-CoA reductase activity"/>
    <property type="evidence" value="ECO:0007669"/>
    <property type="project" value="InterPro"/>
</dbReference>
<evidence type="ECO:0000259" key="10">
    <source>
        <dbReference type="Pfam" id="PF03015"/>
    </source>
</evidence>
<dbReference type="EC" id="1.2.1.84" evidence="9"/>
<dbReference type="Gene3D" id="3.40.50.720">
    <property type="entry name" value="NAD(P)-binding Rossmann-like Domain"/>
    <property type="match status" value="1"/>
</dbReference>
<evidence type="ECO:0000259" key="11">
    <source>
        <dbReference type="Pfam" id="PF07993"/>
    </source>
</evidence>
<dbReference type="SUPFAM" id="SSF51735">
    <property type="entry name" value="NAD(P)-binding Rossmann-fold domains"/>
    <property type="match status" value="1"/>
</dbReference>
<keyword evidence="13" id="KW-1185">Reference proteome</keyword>
<dbReference type="AlphaFoldDB" id="A0A267G7L6"/>
<keyword evidence="3 9" id="KW-0444">Lipid biosynthesis</keyword>
<reference evidence="12 13" key="1">
    <citation type="submission" date="2017-06" db="EMBL/GenBank/DDBJ databases">
        <title>A platform for efficient transgenesis in Macrostomum lignano, a flatworm model organism for stem cell research.</title>
        <authorList>
            <person name="Berezikov E."/>
        </authorList>
    </citation>
    <scope>NUCLEOTIDE SEQUENCE [LARGE SCALE GENOMIC DNA]</scope>
    <source>
        <strain evidence="12">DV1</strain>
        <tissue evidence="12">Whole organism</tissue>
    </source>
</reference>
<evidence type="ECO:0000256" key="3">
    <source>
        <dbReference type="ARBA" id="ARBA00022516"/>
    </source>
</evidence>
<keyword evidence="9" id="KW-0560">Oxidoreductase</keyword>
<sequence length="544" mass="62206">WYKALPCKQQLAMSLNLATESSEKNKLAGQPSFQSISEFYAGKNVLITGITGFLGKVLLEKLLWSCPQIGHIFALMRPKRGESIGARLDSLLASKLFDRLRQDRPDFRSQISPLQGDLFEPNLGLSQKDVELLIRNVSIVFHSAATVRFDEHLKIAVQMNLEGPKKVAELCERMPHLEALVHVSTAYANCDRRVVEEAVYAPEVHPQKLLDAIEWMDDDVLEQVTPRLLGQKPNTYTFTKQLAEFYLTDRFSHLPIVIVRPSIVGASWQEPLPGWVDNFNGPTGVFAAISKGLLRMMQGDVRCKADIIPVDIATNIIISSVWNFRLFSRQATVYNAGVGPGNRLTWGDVERITPEYFVCNPTQSVIRLPKASFTTNSLWCNINWLFNHQLPACLMDLWMYASGRRTVFVRVSNRIRKSTRSLDYFTSREWVFNNTNVLSAMDRMSPSDRLEFDCDASKVDWRLYLERYCTGVKQYALKEDLDDNGSARAHIRKLQRLSLMWNVLLCVLVWRFTLKRVPLAHTMWVLMLNLAMSLFEKLPRLARS</sequence>
<feature type="non-terminal residue" evidence="12">
    <location>
        <position position="1"/>
    </location>
</feature>
<evidence type="ECO:0000313" key="12">
    <source>
        <dbReference type="EMBL" id="PAA81242.1"/>
    </source>
</evidence>
<evidence type="ECO:0000256" key="5">
    <source>
        <dbReference type="ARBA" id="ARBA00022989"/>
    </source>
</evidence>
<protein>
    <recommendedName>
        <fullName evidence="9">Fatty acyl-CoA reductase</fullName>
        <ecNumber evidence="9">1.2.1.84</ecNumber>
    </recommendedName>
</protein>
<evidence type="ECO:0000256" key="8">
    <source>
        <dbReference type="ARBA" id="ARBA00052530"/>
    </source>
</evidence>
<comment type="catalytic activity">
    <reaction evidence="8 9">
        <text>a long-chain fatty acyl-CoA + 2 NADPH + 2 H(+) = a long-chain primary fatty alcohol + 2 NADP(+) + CoA</text>
        <dbReference type="Rhea" id="RHEA:52716"/>
        <dbReference type="ChEBI" id="CHEBI:15378"/>
        <dbReference type="ChEBI" id="CHEBI:57287"/>
        <dbReference type="ChEBI" id="CHEBI:57783"/>
        <dbReference type="ChEBI" id="CHEBI:58349"/>
        <dbReference type="ChEBI" id="CHEBI:77396"/>
        <dbReference type="ChEBI" id="CHEBI:83139"/>
        <dbReference type="EC" id="1.2.1.84"/>
    </reaction>
</comment>
<organism evidence="12 13">
    <name type="scientific">Macrostomum lignano</name>
    <dbReference type="NCBI Taxonomy" id="282301"/>
    <lineage>
        <taxon>Eukaryota</taxon>
        <taxon>Metazoa</taxon>
        <taxon>Spiralia</taxon>
        <taxon>Lophotrochozoa</taxon>
        <taxon>Platyhelminthes</taxon>
        <taxon>Rhabditophora</taxon>
        <taxon>Macrostomorpha</taxon>
        <taxon>Macrostomida</taxon>
        <taxon>Macrostomidae</taxon>
        <taxon>Macrostomum</taxon>
    </lineage>
</organism>
<evidence type="ECO:0000256" key="2">
    <source>
        <dbReference type="ARBA" id="ARBA00005928"/>
    </source>
</evidence>
<dbReference type="CDD" id="cd05236">
    <property type="entry name" value="FAR-N_SDR_e"/>
    <property type="match status" value="1"/>
</dbReference>
<dbReference type="GO" id="GO:0016020">
    <property type="term" value="C:membrane"/>
    <property type="evidence" value="ECO:0007669"/>
    <property type="project" value="UniProtKB-SubCell"/>
</dbReference>
<accession>A0A267G7L6</accession>
<comment type="function">
    <text evidence="9">Catalyzes the reduction of fatty acyl-CoA to fatty alcohols.</text>
</comment>
<keyword evidence="6 9" id="KW-0443">Lipid metabolism</keyword>
<dbReference type="STRING" id="282301.A0A267G7L6"/>
<keyword evidence="5" id="KW-1133">Transmembrane helix</keyword>
<dbReference type="GO" id="GO:0005777">
    <property type="term" value="C:peroxisome"/>
    <property type="evidence" value="ECO:0007669"/>
    <property type="project" value="TreeGrafter"/>
</dbReference>
<dbReference type="GO" id="GO:0035336">
    <property type="term" value="P:long-chain fatty-acyl-CoA metabolic process"/>
    <property type="evidence" value="ECO:0007669"/>
    <property type="project" value="TreeGrafter"/>
</dbReference>
<gene>
    <name evidence="12" type="ORF">BOX15_Mlig033581g1</name>
</gene>
<dbReference type="FunFam" id="3.40.50.720:FF:000143">
    <property type="entry name" value="Fatty acyl-CoA reductase"/>
    <property type="match status" value="1"/>
</dbReference>
<comment type="similarity">
    <text evidence="2 9">Belongs to the fatty acyl-CoA reductase family.</text>
</comment>
<dbReference type="PANTHER" id="PTHR11011:SF45">
    <property type="entry name" value="FATTY ACYL-COA REDUCTASE CG8306-RELATED"/>
    <property type="match status" value="1"/>
</dbReference>
<dbReference type="Pfam" id="PF07993">
    <property type="entry name" value="NAD_binding_4"/>
    <property type="match status" value="1"/>
</dbReference>
<comment type="subcellular location">
    <subcellularLocation>
        <location evidence="1">Membrane</location>
        <topology evidence="1">Multi-pass membrane protein</topology>
    </subcellularLocation>
</comment>
<proteinExistence type="inferred from homology"/>
<dbReference type="OrthoDB" id="429813at2759"/>
<dbReference type="GO" id="GO:0102965">
    <property type="term" value="F:alcohol-forming long-chain fatty acyl-CoA reductase activity"/>
    <property type="evidence" value="ECO:0007669"/>
    <property type="project" value="UniProtKB-EC"/>
</dbReference>
<evidence type="ECO:0000256" key="9">
    <source>
        <dbReference type="RuleBase" id="RU363097"/>
    </source>
</evidence>
<evidence type="ECO:0000313" key="13">
    <source>
        <dbReference type="Proteomes" id="UP000215902"/>
    </source>
</evidence>
<dbReference type="CDD" id="cd09071">
    <property type="entry name" value="FAR_C"/>
    <property type="match status" value="1"/>
</dbReference>
<dbReference type="InterPro" id="IPR036291">
    <property type="entry name" value="NAD(P)-bd_dom_sf"/>
</dbReference>
<dbReference type="Pfam" id="PF03015">
    <property type="entry name" value="Sterile"/>
    <property type="match status" value="1"/>
</dbReference>
<dbReference type="InterPro" id="IPR013120">
    <property type="entry name" value="FAR_NAD-bd"/>
</dbReference>